<dbReference type="InterPro" id="IPR011854">
    <property type="entry name" value="HypE"/>
</dbReference>
<dbReference type="SUPFAM" id="SSF55326">
    <property type="entry name" value="PurM N-terminal domain-like"/>
    <property type="match status" value="1"/>
</dbReference>
<dbReference type="PIRSF" id="PIRSF005644">
    <property type="entry name" value="Hdrgns_mtr_HypE"/>
    <property type="match status" value="1"/>
</dbReference>
<evidence type="ECO:0000313" key="5">
    <source>
        <dbReference type="Proteomes" id="UP000318509"/>
    </source>
</evidence>
<sequence>MSKDRSAETVRLPIGKVPADLLASAVYPHLGTRRPDVLVHAQFGEDCAAIEFGEEVAVLTTDPITGADADLGWYAVCVATNDLAAAGAEPVALALTLLLAPDRAEDDLARIMRDASAAAQMLRVEIVGGHSEVTRGIDRTIVVVTAVGRAPRGRALRSGGAAVGDALLLTKGAGIEGTAILAGALEPRLAPVLGAALVERAKGFRQQISVLPEARAAARAGARAMHDVTEGGVLGAAYEMAAASGIGVRIDADRIPVLPETAAVCGVLGIDPLGLIGSGALLVATPDAARTAQAIAGDGIRAEEIGRFVPRDRLVVRGGRELPLPPPAADELWRVLAREA</sequence>
<evidence type="ECO:0000313" key="4">
    <source>
        <dbReference type="EMBL" id="TMI89066.1"/>
    </source>
</evidence>
<dbReference type="InterPro" id="IPR016188">
    <property type="entry name" value="PurM-like_N"/>
</dbReference>
<dbReference type="AlphaFoldDB" id="A0A537K0R1"/>
<dbReference type="GO" id="GO:0051604">
    <property type="term" value="P:protein maturation"/>
    <property type="evidence" value="ECO:0007669"/>
    <property type="project" value="TreeGrafter"/>
</dbReference>
<accession>A0A537K0R1</accession>
<comment type="similarity">
    <text evidence="1">Belongs to the HypE family.</text>
</comment>
<dbReference type="InterPro" id="IPR036921">
    <property type="entry name" value="PurM-like_N_sf"/>
</dbReference>
<protein>
    <submittedName>
        <fullName evidence="4">AIR synthase</fullName>
    </submittedName>
</protein>
<gene>
    <name evidence="4" type="ORF">E6H00_10900</name>
</gene>
<dbReference type="PANTHER" id="PTHR30303:SF4">
    <property type="entry name" value="HYDROGENASE EXPRESSION_FORMATION PROTEIN HYPE"/>
    <property type="match status" value="1"/>
</dbReference>
<dbReference type="InterPro" id="IPR010918">
    <property type="entry name" value="PurM-like_C_dom"/>
</dbReference>
<dbReference type="EMBL" id="VBAK01000130">
    <property type="protein sequence ID" value="TMI89066.1"/>
    <property type="molecule type" value="Genomic_DNA"/>
</dbReference>
<feature type="domain" description="PurM-like N-terminal" evidence="2">
    <location>
        <begin position="44"/>
        <end position="149"/>
    </location>
</feature>
<evidence type="ECO:0000259" key="2">
    <source>
        <dbReference type="Pfam" id="PF00586"/>
    </source>
</evidence>
<evidence type="ECO:0000259" key="3">
    <source>
        <dbReference type="Pfam" id="PF02769"/>
    </source>
</evidence>
<dbReference type="SUPFAM" id="SSF56042">
    <property type="entry name" value="PurM C-terminal domain-like"/>
    <property type="match status" value="1"/>
</dbReference>
<dbReference type="Pfam" id="PF02769">
    <property type="entry name" value="AIRS_C"/>
    <property type="match status" value="1"/>
</dbReference>
<dbReference type="CDD" id="cd06061">
    <property type="entry name" value="PurM-like1"/>
    <property type="match status" value="1"/>
</dbReference>
<feature type="domain" description="PurM-like C-terminal" evidence="3">
    <location>
        <begin position="163"/>
        <end position="317"/>
    </location>
</feature>
<dbReference type="InterPro" id="IPR036676">
    <property type="entry name" value="PurM-like_C_sf"/>
</dbReference>
<dbReference type="Gene3D" id="3.30.1330.10">
    <property type="entry name" value="PurM-like, N-terminal domain"/>
    <property type="match status" value="1"/>
</dbReference>
<dbReference type="Gene3D" id="3.90.650.10">
    <property type="entry name" value="PurM-like C-terminal domain"/>
    <property type="match status" value="1"/>
</dbReference>
<dbReference type="Pfam" id="PF00586">
    <property type="entry name" value="AIRS"/>
    <property type="match status" value="1"/>
</dbReference>
<evidence type="ECO:0000256" key="1">
    <source>
        <dbReference type="ARBA" id="ARBA00006243"/>
    </source>
</evidence>
<proteinExistence type="inferred from homology"/>
<dbReference type="Proteomes" id="UP000318509">
    <property type="component" value="Unassembled WGS sequence"/>
</dbReference>
<dbReference type="PANTHER" id="PTHR30303">
    <property type="entry name" value="HYDROGENASE ISOENZYMES FORMATION PROTEIN HYPE"/>
    <property type="match status" value="1"/>
</dbReference>
<comment type="caution">
    <text evidence="4">The sequence shown here is derived from an EMBL/GenBank/DDBJ whole genome shotgun (WGS) entry which is preliminary data.</text>
</comment>
<reference evidence="4 5" key="1">
    <citation type="journal article" date="2019" name="Nat. Microbiol.">
        <title>Mediterranean grassland soil C-N compound turnover is dependent on rainfall and depth, and is mediated by genomically divergent microorganisms.</title>
        <authorList>
            <person name="Diamond S."/>
            <person name="Andeer P.F."/>
            <person name="Li Z."/>
            <person name="Crits-Christoph A."/>
            <person name="Burstein D."/>
            <person name="Anantharaman K."/>
            <person name="Lane K.R."/>
            <person name="Thomas B.C."/>
            <person name="Pan C."/>
            <person name="Northen T.R."/>
            <person name="Banfield J.F."/>
        </authorList>
    </citation>
    <scope>NUCLEOTIDE SEQUENCE [LARGE SCALE GENOMIC DNA]</scope>
    <source>
        <strain evidence="4">NP_3</strain>
    </source>
</reference>
<name>A0A537K0R1_9BACT</name>
<organism evidence="4 5">
    <name type="scientific">Candidatus Segetimicrobium genomatis</name>
    <dbReference type="NCBI Taxonomy" id="2569760"/>
    <lineage>
        <taxon>Bacteria</taxon>
        <taxon>Bacillati</taxon>
        <taxon>Candidatus Sysuimicrobiota</taxon>
        <taxon>Candidatus Sysuimicrobiia</taxon>
        <taxon>Candidatus Sysuimicrobiales</taxon>
        <taxon>Candidatus Segetimicrobiaceae</taxon>
        <taxon>Candidatus Segetimicrobium</taxon>
    </lineage>
</organism>